<proteinExistence type="predicted"/>
<evidence type="ECO:0008006" key="3">
    <source>
        <dbReference type="Google" id="ProtNLM"/>
    </source>
</evidence>
<keyword evidence="2" id="KW-1185">Reference proteome</keyword>
<sequence>MTPPFGPNIVGLPAAFIASADYARAPRELRIAGVREMNAPLFEMLGLARDIAEASEALAKYMSAIFGLEPRQWRDAPRKNAASFRHSFVRLLLGWEHDSSSREAAVLKGWVHSRFGLPPAHHGEKIADMCDPSWTAYVADNMGSGYHANSIYAQLDLLYEYVQWALRTLVWPGQTHLRLYRGVDRFGEQIMRRETLLQLRVNSLSSFTTDRATADCFGSMVVSVQAPLTKILFANTLLAFFPFRAEREVLLIGGDYPVEIEPPTV</sequence>
<evidence type="ECO:0000313" key="1">
    <source>
        <dbReference type="EMBL" id="PPQ31304.1"/>
    </source>
</evidence>
<evidence type="ECO:0000313" key="2">
    <source>
        <dbReference type="Proteomes" id="UP000239089"/>
    </source>
</evidence>
<comment type="caution">
    <text evidence="1">The sequence shown here is derived from an EMBL/GenBank/DDBJ whole genome shotgun (WGS) entry which is preliminary data.</text>
</comment>
<reference evidence="1 2" key="1">
    <citation type="journal article" date="2018" name="Arch. Microbiol.">
        <title>New insights into the metabolic potential of the phototrophic purple bacterium Rhodopila globiformis DSM 161(T) from its draft genome sequence and evidence for a vanadium-dependent nitrogenase.</title>
        <authorList>
            <person name="Imhoff J.F."/>
            <person name="Rahn T."/>
            <person name="Kunzel S."/>
            <person name="Neulinger S.C."/>
        </authorList>
    </citation>
    <scope>NUCLEOTIDE SEQUENCE [LARGE SCALE GENOMIC DNA]</scope>
    <source>
        <strain evidence="1 2">DSM 16996</strain>
    </source>
</reference>
<dbReference type="EMBL" id="NHSJ01000060">
    <property type="protein sequence ID" value="PPQ31304.1"/>
    <property type="molecule type" value="Genomic_DNA"/>
</dbReference>
<name>A0A2S6N9M1_9HYPH</name>
<accession>A0A2S6N9M1</accession>
<dbReference type="RefSeq" id="WP_104507668.1">
    <property type="nucleotide sequence ID" value="NZ_JACIGC010000027.1"/>
</dbReference>
<gene>
    <name evidence="1" type="ORF">CCR94_09645</name>
</gene>
<dbReference type="InterPro" id="IPR009953">
    <property type="entry name" value="DRA_trans"/>
</dbReference>
<dbReference type="Proteomes" id="UP000239089">
    <property type="component" value="Unassembled WGS sequence"/>
</dbReference>
<dbReference type="Pfam" id="PF07357">
    <property type="entry name" value="DRAT"/>
    <property type="match status" value="1"/>
</dbReference>
<dbReference type="GO" id="GO:0009399">
    <property type="term" value="P:nitrogen fixation"/>
    <property type="evidence" value="ECO:0007669"/>
    <property type="project" value="InterPro"/>
</dbReference>
<organism evidence="1 2">
    <name type="scientific">Rhodoblastus sphagnicola</name>
    <dbReference type="NCBI Taxonomy" id="333368"/>
    <lineage>
        <taxon>Bacteria</taxon>
        <taxon>Pseudomonadati</taxon>
        <taxon>Pseudomonadota</taxon>
        <taxon>Alphaproteobacteria</taxon>
        <taxon>Hyphomicrobiales</taxon>
        <taxon>Rhodoblastaceae</taxon>
        <taxon>Rhodoblastus</taxon>
    </lineage>
</organism>
<dbReference type="AlphaFoldDB" id="A0A2S6N9M1"/>
<dbReference type="GO" id="GO:0030701">
    <property type="term" value="F:NAD+-dinitrogen-reductase ADP-D-ribosyltransferase activity"/>
    <property type="evidence" value="ECO:0007669"/>
    <property type="project" value="InterPro"/>
</dbReference>
<protein>
    <recommendedName>
        <fullName evidence="3">NAD(+)--dinitrogen-reductase ADP-D-ribosyltransferase</fullName>
    </recommendedName>
</protein>
<dbReference type="OrthoDB" id="183043at2"/>